<keyword evidence="5 6" id="KW-0472">Membrane</keyword>
<keyword evidence="4 6" id="KW-1133">Transmembrane helix</keyword>
<feature type="transmembrane region" description="Helical" evidence="6">
    <location>
        <begin position="40"/>
        <end position="57"/>
    </location>
</feature>
<keyword evidence="3 6" id="KW-0812">Transmembrane</keyword>
<evidence type="ECO:0000256" key="6">
    <source>
        <dbReference type="SAM" id="Phobius"/>
    </source>
</evidence>
<dbReference type="RefSeq" id="WP_146660270.1">
    <property type="nucleotide sequence ID" value="NZ_CP019791.1"/>
</dbReference>
<protein>
    <submittedName>
        <fullName evidence="7">(S)-2,3-di-O-geranylgeranylglyceryl phosphate synthase</fullName>
    </submittedName>
</protein>
<gene>
    <name evidence="7" type="ORF">STSP2_00942</name>
</gene>
<feature type="transmembrane region" description="Helical" evidence="6">
    <location>
        <begin position="130"/>
        <end position="151"/>
    </location>
</feature>
<dbReference type="InterPro" id="IPR050475">
    <property type="entry name" value="Prenyltransferase_related"/>
</dbReference>
<name>A0A1U9NIN7_9BACT</name>
<sequence length="278" mass="30469">MIISLLRLTRLYYSLPLAGGFIVILSYLTAGNLSPAMNEIIPAFFSVLTIISAGYVLNDVCDVHIDRINCPRRTLPSRRLEPKPALIFSIMLFITGLSLAAFCGIAFFLTSAIVTVLLICYDLVSKRIGVFKDLFVAALMTSLYPLAFALLEPVDTPRLSVLYIHPAWLFFSSLGYEMLKDIRDAAGDSRNSPQPVYYSIRKSFAIASRLSIITASLITLLPFILGLCHEVYLVSSLTAVVLATLAAFSRPTVAIRYVYAEVALITAGSLVDLLVFGP</sequence>
<dbReference type="KEGG" id="alus:STSP2_00942"/>
<dbReference type="STRING" id="1936003.STSP2_00942"/>
<dbReference type="OrthoDB" id="8559716at2"/>
<dbReference type="EMBL" id="CP019791">
    <property type="protein sequence ID" value="AQT67793.1"/>
    <property type="molecule type" value="Genomic_DNA"/>
</dbReference>
<keyword evidence="8" id="KW-1185">Reference proteome</keyword>
<keyword evidence="2" id="KW-1003">Cell membrane</keyword>
<feature type="transmembrane region" description="Helical" evidence="6">
    <location>
        <begin position="203"/>
        <end position="225"/>
    </location>
</feature>
<evidence type="ECO:0000256" key="2">
    <source>
        <dbReference type="ARBA" id="ARBA00022475"/>
    </source>
</evidence>
<proteinExistence type="predicted"/>
<dbReference type="Proteomes" id="UP000189674">
    <property type="component" value="Chromosome"/>
</dbReference>
<dbReference type="AlphaFoldDB" id="A0A1U9NIN7"/>
<accession>A0A1U9NIN7</accession>
<feature type="transmembrane region" description="Helical" evidence="6">
    <location>
        <begin position="231"/>
        <end position="248"/>
    </location>
</feature>
<dbReference type="Gene3D" id="1.10.357.140">
    <property type="entry name" value="UbiA prenyltransferase"/>
    <property type="match status" value="1"/>
</dbReference>
<evidence type="ECO:0000256" key="4">
    <source>
        <dbReference type="ARBA" id="ARBA00022989"/>
    </source>
</evidence>
<dbReference type="PANTHER" id="PTHR42723:SF1">
    <property type="entry name" value="CHLOROPHYLL SYNTHASE, CHLOROPLASTIC"/>
    <property type="match status" value="1"/>
</dbReference>
<evidence type="ECO:0000313" key="8">
    <source>
        <dbReference type="Proteomes" id="UP000189674"/>
    </source>
</evidence>
<organism evidence="7 8">
    <name type="scientific">Anaerohalosphaera lusitana</name>
    <dbReference type="NCBI Taxonomy" id="1936003"/>
    <lineage>
        <taxon>Bacteria</taxon>
        <taxon>Pseudomonadati</taxon>
        <taxon>Planctomycetota</taxon>
        <taxon>Phycisphaerae</taxon>
        <taxon>Sedimentisphaerales</taxon>
        <taxon>Anaerohalosphaeraceae</taxon>
        <taxon>Anaerohalosphaera</taxon>
    </lineage>
</organism>
<feature type="transmembrane region" description="Helical" evidence="6">
    <location>
        <begin position="257"/>
        <end position="276"/>
    </location>
</feature>
<dbReference type="InterPro" id="IPR044878">
    <property type="entry name" value="UbiA_sf"/>
</dbReference>
<evidence type="ECO:0000313" key="7">
    <source>
        <dbReference type="EMBL" id="AQT67793.1"/>
    </source>
</evidence>
<dbReference type="InterPro" id="IPR000537">
    <property type="entry name" value="UbiA_prenyltransferase"/>
</dbReference>
<comment type="subcellular location">
    <subcellularLocation>
        <location evidence="1">Membrane</location>
        <topology evidence="1">Multi-pass membrane protein</topology>
    </subcellularLocation>
</comment>
<reference evidence="8" key="1">
    <citation type="submission" date="2017-02" db="EMBL/GenBank/DDBJ databases">
        <title>Comparative genomics and description of representatives of a novel lineage of planctomycetes thriving in anoxic sediments.</title>
        <authorList>
            <person name="Spring S."/>
            <person name="Bunk B."/>
            <person name="Sproer C."/>
        </authorList>
    </citation>
    <scope>NUCLEOTIDE SEQUENCE [LARGE SCALE GENOMIC DNA]</scope>
    <source>
        <strain evidence="8">ST-NAGAB-D1</strain>
    </source>
</reference>
<evidence type="ECO:0000256" key="1">
    <source>
        <dbReference type="ARBA" id="ARBA00004141"/>
    </source>
</evidence>
<evidence type="ECO:0000256" key="3">
    <source>
        <dbReference type="ARBA" id="ARBA00022692"/>
    </source>
</evidence>
<dbReference type="Pfam" id="PF01040">
    <property type="entry name" value="UbiA"/>
    <property type="match status" value="1"/>
</dbReference>
<evidence type="ECO:0000256" key="5">
    <source>
        <dbReference type="ARBA" id="ARBA00023136"/>
    </source>
</evidence>
<dbReference type="GO" id="GO:0016765">
    <property type="term" value="F:transferase activity, transferring alkyl or aryl (other than methyl) groups"/>
    <property type="evidence" value="ECO:0007669"/>
    <property type="project" value="InterPro"/>
</dbReference>
<feature type="transmembrane region" description="Helical" evidence="6">
    <location>
        <begin position="85"/>
        <end position="118"/>
    </location>
</feature>
<dbReference type="PANTHER" id="PTHR42723">
    <property type="entry name" value="CHLOROPHYLL SYNTHASE"/>
    <property type="match status" value="1"/>
</dbReference>
<feature type="transmembrane region" description="Helical" evidence="6">
    <location>
        <begin position="12"/>
        <end position="28"/>
    </location>
</feature>
<dbReference type="GO" id="GO:0016020">
    <property type="term" value="C:membrane"/>
    <property type="evidence" value="ECO:0007669"/>
    <property type="project" value="UniProtKB-SubCell"/>
</dbReference>